<dbReference type="PANTHER" id="PTHR36222:SF1">
    <property type="entry name" value="SERINE PROTEASE INHIBITOR RV3364C"/>
    <property type="match status" value="1"/>
</dbReference>
<organism evidence="3 5">
    <name type="scientific">Methylacidiphilum kamchatkense Kam1</name>
    <dbReference type="NCBI Taxonomy" id="1202785"/>
    <lineage>
        <taxon>Bacteria</taxon>
        <taxon>Pseudomonadati</taxon>
        <taxon>Verrucomicrobiota</taxon>
        <taxon>Methylacidiphilae</taxon>
        <taxon>Methylacidiphilales</taxon>
        <taxon>Methylacidiphilaceae</taxon>
        <taxon>Methylacidiphilum (ex Ratnadevi et al. 2023)</taxon>
    </lineage>
</organism>
<dbReference type="EMBL" id="JQNX01000004">
    <property type="protein sequence ID" value="KIE58508.1"/>
    <property type="molecule type" value="Genomic_DNA"/>
</dbReference>
<dbReference type="Gene3D" id="3.30.450.30">
    <property type="entry name" value="Dynein light chain 2a, cytoplasmic"/>
    <property type="match status" value="1"/>
</dbReference>
<dbReference type="InterPro" id="IPR053141">
    <property type="entry name" value="Mycobact_SerProt_Inhib_Rv3364c"/>
</dbReference>
<protein>
    <recommendedName>
        <fullName evidence="1">Roadblock/LAMTOR2 domain-containing protein</fullName>
    </recommendedName>
</protein>
<evidence type="ECO:0000313" key="5">
    <source>
        <dbReference type="Proteomes" id="UP000315925"/>
    </source>
</evidence>
<dbReference type="AlphaFoldDB" id="A0A0C1URP4"/>
<dbReference type="EMBL" id="CP037899">
    <property type="protein sequence ID" value="QDQ43325.1"/>
    <property type="molecule type" value="Genomic_DNA"/>
</dbReference>
<keyword evidence="4" id="KW-1185">Reference proteome</keyword>
<dbReference type="Pfam" id="PF03259">
    <property type="entry name" value="Robl_LC7"/>
    <property type="match status" value="1"/>
</dbReference>
<dbReference type="RefSeq" id="WP_009061816.1">
    <property type="nucleotide sequence ID" value="NZ_CP037899.1"/>
</dbReference>
<dbReference type="STRING" id="1202785.A946_06365"/>
<dbReference type="SMART" id="SM00960">
    <property type="entry name" value="Robl_LC7"/>
    <property type="match status" value="1"/>
</dbReference>
<name>A0A0C1URP4_9BACT</name>
<dbReference type="InterPro" id="IPR004942">
    <property type="entry name" value="Roadblock/LAMTOR2_dom"/>
</dbReference>
<dbReference type="KEGG" id="mkc:kam1_2117"/>
<dbReference type="Proteomes" id="UP000315925">
    <property type="component" value="Chromosome"/>
</dbReference>
<accession>A0A0C1URP4</accession>
<dbReference type="Proteomes" id="UP000031594">
    <property type="component" value="Unassembled WGS sequence"/>
</dbReference>
<reference evidence="3" key="2">
    <citation type="journal article" date="2019" name="BMC Genomics">
        <title>Complete genome sequence analysis of the thermoacidophilic verrucomicrobial methanotroph 'Candidatus Methylacidiphilum kamchatkense' strain Kam1 and comparison with its closest relatives.</title>
        <authorList>
            <person name="Kruse T."/>
            <person name="Ratnadevi C.M."/>
            <person name="Erikstad H.A."/>
            <person name="Birkeland N.K."/>
        </authorList>
    </citation>
    <scope>NUCLEOTIDE SEQUENCE</scope>
    <source>
        <strain evidence="3">Kam1</strain>
    </source>
</reference>
<sequence>MSISEELNIVLGGLRSAVPEITAALIATTDGLPVAHSLSSGDPNRLSAMAATALGLGKRICETYGGGEFKENTVSGSEGQMFIYSAGGKAVLGVITKTGGNVGLIHLEARDAASKIAAILNRGM</sequence>
<dbReference type="PANTHER" id="PTHR36222">
    <property type="entry name" value="SERINE PROTEASE INHIBITOR RV3364C"/>
    <property type="match status" value="1"/>
</dbReference>
<evidence type="ECO:0000259" key="1">
    <source>
        <dbReference type="SMART" id="SM00960"/>
    </source>
</evidence>
<reference evidence="5" key="3">
    <citation type="submission" date="2019-03" db="EMBL/GenBank/DDBJ databases">
        <title>Complete genome of Methylacidiphilum kamchatkense Kam1.</title>
        <authorList>
            <person name="Kruse T."/>
            <person name="Murarilal Ratnadevi C."/>
            <person name="Erikstad H.-A."/>
            <person name="Birkeland N.-K."/>
        </authorList>
    </citation>
    <scope>NUCLEOTIDE SEQUENCE [LARGE SCALE GENOMIC DNA]</scope>
    <source>
        <strain evidence="5">kam1</strain>
    </source>
</reference>
<gene>
    <name evidence="2" type="ORF">A946_06365</name>
    <name evidence="3" type="ORF">kam1_2117</name>
</gene>
<evidence type="ECO:0000313" key="4">
    <source>
        <dbReference type="Proteomes" id="UP000031594"/>
    </source>
</evidence>
<evidence type="ECO:0000313" key="2">
    <source>
        <dbReference type="EMBL" id="KIE58508.1"/>
    </source>
</evidence>
<dbReference type="OrthoDB" id="3727201at2"/>
<feature type="domain" description="Roadblock/LAMTOR2" evidence="1">
    <location>
        <begin position="7"/>
        <end position="96"/>
    </location>
</feature>
<evidence type="ECO:0000313" key="3">
    <source>
        <dbReference type="EMBL" id="QDQ43325.1"/>
    </source>
</evidence>
<dbReference type="SUPFAM" id="SSF103196">
    <property type="entry name" value="Roadblock/LC7 domain"/>
    <property type="match status" value="1"/>
</dbReference>
<proteinExistence type="predicted"/>
<reference evidence="2 4" key="1">
    <citation type="submission" date="2014-08" db="EMBL/GenBank/DDBJ databases">
        <title>Methylacidiphilum kamchatkense strain Kam1 draft genome sequence.</title>
        <authorList>
            <person name="Birkeland N.-K."/>
            <person name="Erikstad H.A."/>
        </authorList>
    </citation>
    <scope>NUCLEOTIDE SEQUENCE [LARGE SCALE GENOMIC DNA]</scope>
    <source>
        <strain evidence="2 4">Kam1</strain>
    </source>
</reference>